<dbReference type="Pfam" id="PF04956">
    <property type="entry name" value="TrbC"/>
    <property type="match status" value="1"/>
</dbReference>
<dbReference type="HOGENOM" id="CLU_168290_0_0_5"/>
<dbReference type="InterPro" id="IPR007039">
    <property type="entry name" value="TrbC/VirB2"/>
</dbReference>
<keyword evidence="1" id="KW-1133">Transmembrane helix</keyword>
<proteinExistence type="predicted"/>
<gene>
    <name evidence="2" type="ORF">NHE_0731</name>
</gene>
<keyword evidence="1" id="KW-0472">Membrane</keyword>
<feature type="transmembrane region" description="Helical" evidence="1">
    <location>
        <begin position="37"/>
        <end position="57"/>
    </location>
</feature>
<keyword evidence="1" id="KW-0812">Transmembrane</keyword>
<name>X5H4N1_9RICK</name>
<keyword evidence="3" id="KW-1185">Reference proteome</keyword>
<protein>
    <submittedName>
        <fullName evidence="2">TrbC/VIRB2 family protein</fullName>
    </submittedName>
</protein>
<reference evidence="2 3" key="1">
    <citation type="submission" date="2014-03" db="EMBL/GenBank/DDBJ databases">
        <title>Sequencing and Comparison of Genomes and Transcriptome Profiles of Human Ehrlichiosis Agents.</title>
        <authorList>
            <person name="Lin M."/>
            <person name="Daugherty S.C."/>
            <person name="Nagaraj S."/>
            <person name="Cheng Z."/>
            <person name="Xiong Q."/>
            <person name="Lin F.-Y."/>
            <person name="Sengamalay N."/>
            <person name="Ott S."/>
            <person name="Godinez A."/>
            <person name="Tallon L.J."/>
            <person name="Sadzewicz L."/>
            <person name="Fraser C.M."/>
            <person name="Dunning Hotopp J.C."/>
            <person name="Rikihisa Y."/>
        </authorList>
    </citation>
    <scope>NUCLEOTIDE SEQUENCE [LARGE SCALE GENOMIC DNA]</scope>
    <source>
        <strain evidence="2 3">Oregon</strain>
    </source>
</reference>
<evidence type="ECO:0000313" key="2">
    <source>
        <dbReference type="EMBL" id="AHX11663.1"/>
    </source>
</evidence>
<feature type="transmembrane region" description="Helical" evidence="1">
    <location>
        <begin position="64"/>
        <end position="86"/>
    </location>
</feature>
<dbReference type="EMBL" id="CP007481">
    <property type="protein sequence ID" value="AHX11663.1"/>
    <property type="molecule type" value="Genomic_DNA"/>
</dbReference>
<sequence>MLCCLFTTDQAYAKKSSGSDDSIVSYVICNIVKQLSGPISQAIATLVIIITGYSFFVGKVSIGMLFIVAAGIMFVFGAQTIMGWILGSDYQCTSGKVVSGKSRATSK</sequence>
<organism evidence="2 3">
    <name type="scientific">Neorickettsia helminthoeca str. Oregon</name>
    <dbReference type="NCBI Taxonomy" id="1286528"/>
    <lineage>
        <taxon>Bacteria</taxon>
        <taxon>Pseudomonadati</taxon>
        <taxon>Pseudomonadota</taxon>
        <taxon>Alphaproteobacteria</taxon>
        <taxon>Rickettsiales</taxon>
        <taxon>Anaplasmataceae</taxon>
        <taxon>Neorickettsia</taxon>
    </lineage>
</organism>
<dbReference type="KEGG" id="nhm:NHE_0731"/>
<dbReference type="AlphaFoldDB" id="X5H4N1"/>
<evidence type="ECO:0000313" key="3">
    <source>
        <dbReference type="Proteomes" id="UP000023755"/>
    </source>
</evidence>
<accession>X5H4N1</accession>
<dbReference type="Proteomes" id="UP000023755">
    <property type="component" value="Chromosome"/>
</dbReference>
<evidence type="ECO:0000256" key="1">
    <source>
        <dbReference type="SAM" id="Phobius"/>
    </source>
</evidence>
<dbReference type="STRING" id="1286528.NHE_0731"/>